<dbReference type="Pfam" id="PF14033">
    <property type="entry name" value="DUF4246"/>
    <property type="match status" value="1"/>
</dbReference>
<protein>
    <recommendedName>
        <fullName evidence="1">DUF4246 domain-containing protein</fullName>
    </recommendedName>
</protein>
<dbReference type="PANTHER" id="PTHR33119:SF1">
    <property type="entry name" value="FE2OG DIOXYGENASE DOMAIN-CONTAINING PROTEIN"/>
    <property type="match status" value="1"/>
</dbReference>
<evidence type="ECO:0000313" key="2">
    <source>
        <dbReference type="EMBL" id="KAF2005802.1"/>
    </source>
</evidence>
<dbReference type="EMBL" id="ML977561">
    <property type="protein sequence ID" value="KAF2005802.1"/>
    <property type="molecule type" value="Genomic_DNA"/>
</dbReference>
<dbReference type="AlphaFoldDB" id="A0A6A5WVQ2"/>
<dbReference type="Proteomes" id="UP000799779">
    <property type="component" value="Unassembled WGS sequence"/>
</dbReference>
<reference evidence="2" key="1">
    <citation type="journal article" date="2020" name="Stud. Mycol.">
        <title>101 Dothideomycetes genomes: a test case for predicting lifestyles and emergence of pathogens.</title>
        <authorList>
            <person name="Haridas S."/>
            <person name="Albert R."/>
            <person name="Binder M."/>
            <person name="Bloem J."/>
            <person name="Labutti K."/>
            <person name="Salamov A."/>
            <person name="Andreopoulos B."/>
            <person name="Baker S."/>
            <person name="Barry K."/>
            <person name="Bills G."/>
            <person name="Bluhm B."/>
            <person name="Cannon C."/>
            <person name="Castanera R."/>
            <person name="Culley D."/>
            <person name="Daum C."/>
            <person name="Ezra D."/>
            <person name="Gonzalez J."/>
            <person name="Henrissat B."/>
            <person name="Kuo A."/>
            <person name="Liang C."/>
            <person name="Lipzen A."/>
            <person name="Lutzoni F."/>
            <person name="Magnuson J."/>
            <person name="Mondo S."/>
            <person name="Nolan M."/>
            <person name="Ohm R."/>
            <person name="Pangilinan J."/>
            <person name="Park H.-J."/>
            <person name="Ramirez L."/>
            <person name="Alfaro M."/>
            <person name="Sun H."/>
            <person name="Tritt A."/>
            <person name="Yoshinaga Y."/>
            <person name="Zwiers L.-H."/>
            <person name="Turgeon B."/>
            <person name="Goodwin S."/>
            <person name="Spatafora J."/>
            <person name="Crous P."/>
            <person name="Grigoriev I."/>
        </authorList>
    </citation>
    <scope>NUCLEOTIDE SEQUENCE</scope>
    <source>
        <strain evidence="2">CBS 123094</strain>
    </source>
</reference>
<dbReference type="InterPro" id="IPR025340">
    <property type="entry name" value="DUF4246"/>
</dbReference>
<dbReference type="OrthoDB" id="415532at2759"/>
<keyword evidence="3" id="KW-1185">Reference proteome</keyword>
<evidence type="ECO:0000313" key="3">
    <source>
        <dbReference type="Proteomes" id="UP000799779"/>
    </source>
</evidence>
<proteinExistence type="predicted"/>
<accession>A0A6A5WVQ2</accession>
<dbReference type="InterPro" id="IPR049192">
    <property type="entry name" value="DUF4246_C"/>
</dbReference>
<evidence type="ECO:0000259" key="1">
    <source>
        <dbReference type="Pfam" id="PF14033"/>
    </source>
</evidence>
<organism evidence="2 3">
    <name type="scientific">Amniculicola lignicola CBS 123094</name>
    <dbReference type="NCBI Taxonomy" id="1392246"/>
    <lineage>
        <taxon>Eukaryota</taxon>
        <taxon>Fungi</taxon>
        <taxon>Dikarya</taxon>
        <taxon>Ascomycota</taxon>
        <taxon>Pezizomycotina</taxon>
        <taxon>Dothideomycetes</taxon>
        <taxon>Pleosporomycetidae</taxon>
        <taxon>Pleosporales</taxon>
        <taxon>Amniculicolaceae</taxon>
        <taxon>Amniculicola</taxon>
    </lineage>
</organism>
<name>A0A6A5WVQ2_9PLEO</name>
<feature type="domain" description="DUF4246" evidence="1">
    <location>
        <begin position="1"/>
        <end position="26"/>
    </location>
</feature>
<sequence>MFLVNPHIPILSTAHVPPQSIQWWSQELRKIKRFVELSDEIFDMIIKSVDGFPISWGKASKVREGLTAKRGAQDDDFNDALKRVTFHFCEHREH</sequence>
<dbReference type="PANTHER" id="PTHR33119">
    <property type="entry name" value="IFI3P"/>
    <property type="match status" value="1"/>
</dbReference>
<gene>
    <name evidence="2" type="ORF">P154DRAFT_570534</name>
</gene>